<feature type="non-terminal residue" evidence="1">
    <location>
        <position position="83"/>
    </location>
</feature>
<name>A0A0C9SUJ5_PAXIN</name>
<keyword evidence="2" id="KW-1185">Reference proteome</keyword>
<dbReference type="HOGENOM" id="CLU_176477_0_0_1"/>
<dbReference type="Proteomes" id="UP000053647">
    <property type="component" value="Unassembled WGS sequence"/>
</dbReference>
<evidence type="ECO:0000313" key="1">
    <source>
        <dbReference type="EMBL" id="KIJ12759.1"/>
    </source>
</evidence>
<reference evidence="1 2" key="1">
    <citation type="submission" date="2014-06" db="EMBL/GenBank/DDBJ databases">
        <authorList>
            <consortium name="DOE Joint Genome Institute"/>
            <person name="Kuo A."/>
            <person name="Kohler A."/>
            <person name="Nagy L.G."/>
            <person name="Floudas D."/>
            <person name="Copeland A."/>
            <person name="Barry K.W."/>
            <person name="Cichocki N."/>
            <person name="Veneault-Fourrey C."/>
            <person name="LaButti K."/>
            <person name="Lindquist E.A."/>
            <person name="Lipzen A."/>
            <person name="Lundell T."/>
            <person name="Morin E."/>
            <person name="Murat C."/>
            <person name="Sun H."/>
            <person name="Tunlid A."/>
            <person name="Henrissat B."/>
            <person name="Grigoriev I.V."/>
            <person name="Hibbett D.S."/>
            <person name="Martin F."/>
            <person name="Nordberg H.P."/>
            <person name="Cantor M.N."/>
            <person name="Hua S.X."/>
        </authorList>
    </citation>
    <scope>NUCLEOTIDE SEQUENCE [LARGE SCALE GENOMIC DNA]</scope>
    <source>
        <strain evidence="1 2">ATCC 200175</strain>
    </source>
</reference>
<gene>
    <name evidence="1" type="ORF">PAXINDRAFT_39372</name>
</gene>
<sequence length="83" mass="9704">LHCDTDYAIFIYNHITLEGVRTICIIAWHIDNGLAGSNNHKFLNWVKLQLTNHFGLTDFGAVTKYLGVKIEHDWKSHELWMHQ</sequence>
<organism evidence="1 2">
    <name type="scientific">Paxillus involutus ATCC 200175</name>
    <dbReference type="NCBI Taxonomy" id="664439"/>
    <lineage>
        <taxon>Eukaryota</taxon>
        <taxon>Fungi</taxon>
        <taxon>Dikarya</taxon>
        <taxon>Basidiomycota</taxon>
        <taxon>Agaricomycotina</taxon>
        <taxon>Agaricomycetes</taxon>
        <taxon>Agaricomycetidae</taxon>
        <taxon>Boletales</taxon>
        <taxon>Paxilineae</taxon>
        <taxon>Paxillaceae</taxon>
        <taxon>Paxillus</taxon>
    </lineage>
</organism>
<feature type="non-terminal residue" evidence="1">
    <location>
        <position position="1"/>
    </location>
</feature>
<dbReference type="EMBL" id="KN819359">
    <property type="protein sequence ID" value="KIJ12759.1"/>
    <property type="molecule type" value="Genomic_DNA"/>
</dbReference>
<dbReference type="AlphaFoldDB" id="A0A0C9SUJ5"/>
<protein>
    <recommendedName>
        <fullName evidence="3">Reverse transcriptase Ty1/copia-type domain-containing protein</fullName>
    </recommendedName>
</protein>
<proteinExistence type="predicted"/>
<reference evidence="2" key="2">
    <citation type="submission" date="2015-01" db="EMBL/GenBank/DDBJ databases">
        <title>Evolutionary Origins and Diversification of the Mycorrhizal Mutualists.</title>
        <authorList>
            <consortium name="DOE Joint Genome Institute"/>
            <consortium name="Mycorrhizal Genomics Consortium"/>
            <person name="Kohler A."/>
            <person name="Kuo A."/>
            <person name="Nagy L.G."/>
            <person name="Floudas D."/>
            <person name="Copeland A."/>
            <person name="Barry K.W."/>
            <person name="Cichocki N."/>
            <person name="Veneault-Fourrey C."/>
            <person name="LaButti K."/>
            <person name="Lindquist E.A."/>
            <person name="Lipzen A."/>
            <person name="Lundell T."/>
            <person name="Morin E."/>
            <person name="Murat C."/>
            <person name="Riley R."/>
            <person name="Ohm R."/>
            <person name="Sun H."/>
            <person name="Tunlid A."/>
            <person name="Henrissat B."/>
            <person name="Grigoriev I.V."/>
            <person name="Hibbett D.S."/>
            <person name="Martin F."/>
        </authorList>
    </citation>
    <scope>NUCLEOTIDE SEQUENCE [LARGE SCALE GENOMIC DNA]</scope>
    <source>
        <strain evidence="2">ATCC 200175</strain>
    </source>
</reference>
<evidence type="ECO:0008006" key="3">
    <source>
        <dbReference type="Google" id="ProtNLM"/>
    </source>
</evidence>
<accession>A0A0C9SUJ5</accession>
<evidence type="ECO:0000313" key="2">
    <source>
        <dbReference type="Proteomes" id="UP000053647"/>
    </source>
</evidence>
<dbReference type="OrthoDB" id="2671057at2759"/>